<dbReference type="GO" id="GO:0005886">
    <property type="term" value="C:plasma membrane"/>
    <property type="evidence" value="ECO:0007669"/>
    <property type="project" value="TreeGrafter"/>
</dbReference>
<name>A0A1L8ZD29_BORBI</name>
<feature type="non-terminal residue" evidence="2">
    <location>
        <position position="90"/>
    </location>
</feature>
<dbReference type="Gene3D" id="3.30.70.1430">
    <property type="entry name" value="Multidrug efflux transporter AcrB pore domain"/>
    <property type="match status" value="1"/>
</dbReference>
<evidence type="ECO:0000313" key="2">
    <source>
        <dbReference type="EMBL" id="OJH15664.1"/>
    </source>
</evidence>
<dbReference type="Gene3D" id="1.20.1640.10">
    <property type="entry name" value="Multidrug efflux transporter AcrB transmembrane domain"/>
    <property type="match status" value="1"/>
</dbReference>
<dbReference type="OrthoDB" id="366306at2"/>
<protein>
    <recommendedName>
        <fullName evidence="3">Acriflavin resistance protein</fullName>
    </recommendedName>
</protein>
<keyword evidence="1" id="KW-0472">Membrane</keyword>
<dbReference type="PRINTS" id="PR00702">
    <property type="entry name" value="ACRIFLAVINRP"/>
</dbReference>
<gene>
    <name evidence="2" type="ORF">ER70_01360</name>
</gene>
<dbReference type="SUPFAM" id="SSF82693">
    <property type="entry name" value="Multidrug efflux transporter AcrB pore domain, PN1, PN2, PC1 and PC2 subdomains"/>
    <property type="match status" value="1"/>
</dbReference>
<dbReference type="PANTHER" id="PTHR32063:SF0">
    <property type="entry name" value="SWARMING MOTILITY PROTEIN SWRC"/>
    <property type="match status" value="1"/>
</dbReference>
<proteinExistence type="predicted"/>
<keyword evidence="1" id="KW-0812">Transmembrane</keyword>
<feature type="transmembrane region" description="Helical" evidence="1">
    <location>
        <begin position="6"/>
        <end position="28"/>
    </location>
</feature>
<keyword evidence="1" id="KW-1133">Transmembrane helix</keyword>
<sequence length="90" mass="9967">MLVKRIVSKPITMLILFSLLMMIGLYTFSRLKVDLLPGIDIPQISIHTVYPGASPREVEESVSRVLESGLSSVKNLKNIYSISSKESSTV</sequence>
<accession>A0A1L8ZD29</accession>
<reference evidence="2" key="2">
    <citation type="submission" date="2015-07" db="EMBL/GenBank/DDBJ databases">
        <authorList>
            <person name="Noorani M."/>
        </authorList>
    </citation>
    <scope>NUCLEOTIDE SEQUENCE</scope>
    <source>
        <strain evidence="2">CO275</strain>
    </source>
</reference>
<dbReference type="GO" id="GO:0042910">
    <property type="term" value="F:xenobiotic transmembrane transporter activity"/>
    <property type="evidence" value="ECO:0007669"/>
    <property type="project" value="TreeGrafter"/>
</dbReference>
<dbReference type="Pfam" id="PF00873">
    <property type="entry name" value="ACR_tran"/>
    <property type="match status" value="1"/>
</dbReference>
<dbReference type="EMBL" id="JNBW01000062">
    <property type="protein sequence ID" value="OJH15664.1"/>
    <property type="molecule type" value="Genomic_DNA"/>
</dbReference>
<dbReference type="PANTHER" id="PTHR32063">
    <property type="match status" value="1"/>
</dbReference>
<dbReference type="InterPro" id="IPR001036">
    <property type="entry name" value="Acrflvin-R"/>
</dbReference>
<reference evidence="2" key="1">
    <citation type="journal article" date="2015" name="Microbiology">
        <title>Similarities in murine infection and immune response to Borrelia bissettii and Borrelia burgdorferi sensu stricto.</title>
        <authorList>
            <person name="Leydet B.F.Jr."/>
            <person name="Liang F.T."/>
        </authorList>
    </citation>
    <scope>NUCLEOTIDE SEQUENCE [LARGE SCALE GENOMIC DNA]</scope>
    <source>
        <strain evidence="2">CO275</strain>
    </source>
</reference>
<comment type="caution">
    <text evidence="2">The sequence shown here is derived from an EMBL/GenBank/DDBJ whole genome shotgun (WGS) entry which is preliminary data.</text>
</comment>
<dbReference type="AlphaFoldDB" id="A0A1L8ZD29"/>
<evidence type="ECO:0000256" key="1">
    <source>
        <dbReference type="SAM" id="Phobius"/>
    </source>
</evidence>
<evidence type="ECO:0008006" key="3">
    <source>
        <dbReference type="Google" id="ProtNLM"/>
    </source>
</evidence>
<organism evidence="2">
    <name type="scientific">Borrelia bissettiae</name>
    <name type="common">Borreliella bissettiae</name>
    <dbReference type="NCBI Taxonomy" id="64897"/>
    <lineage>
        <taxon>Bacteria</taxon>
        <taxon>Pseudomonadati</taxon>
        <taxon>Spirochaetota</taxon>
        <taxon>Spirochaetia</taxon>
        <taxon>Spirochaetales</taxon>
        <taxon>Borreliaceae</taxon>
        <taxon>Borreliella</taxon>
    </lineage>
</organism>